<dbReference type="InterPro" id="IPR018939">
    <property type="entry name" value="Autophagy-rel_prot_27"/>
</dbReference>
<evidence type="ECO:0000256" key="6">
    <source>
        <dbReference type="SAM" id="Phobius"/>
    </source>
</evidence>
<dbReference type="PANTHER" id="PTHR15071">
    <property type="entry name" value="MANNOSE-6-PHOSPHATE RECEPTOR FAMILY MEMBER"/>
    <property type="match status" value="1"/>
</dbReference>
<evidence type="ECO:0000256" key="3">
    <source>
        <dbReference type="ARBA" id="ARBA00022729"/>
    </source>
</evidence>
<keyword evidence="4 6" id="KW-1133">Transmembrane helix</keyword>
<dbReference type="PANTHER" id="PTHR15071:SF0">
    <property type="entry name" value="MANNOSE 6-PHOSPHATE RECEPTOR-LIKE PROTEIN 1"/>
    <property type="match status" value="1"/>
</dbReference>
<feature type="transmembrane region" description="Helical" evidence="6">
    <location>
        <begin position="203"/>
        <end position="227"/>
    </location>
</feature>
<evidence type="ECO:0000256" key="1">
    <source>
        <dbReference type="ARBA" id="ARBA00004167"/>
    </source>
</evidence>
<protein>
    <recommendedName>
        <fullName evidence="10">Autophagy-related protein 27</fullName>
    </recommendedName>
</protein>
<organism evidence="8 9">
    <name type="scientific">Kalanchoe fedtschenkoi</name>
    <name type="common">Lavender scallops</name>
    <name type="synonym">South American air plant</name>
    <dbReference type="NCBI Taxonomy" id="63787"/>
    <lineage>
        <taxon>Eukaryota</taxon>
        <taxon>Viridiplantae</taxon>
        <taxon>Streptophyta</taxon>
        <taxon>Embryophyta</taxon>
        <taxon>Tracheophyta</taxon>
        <taxon>Spermatophyta</taxon>
        <taxon>Magnoliopsida</taxon>
        <taxon>eudicotyledons</taxon>
        <taxon>Gunneridae</taxon>
        <taxon>Pentapetalae</taxon>
        <taxon>Saxifragales</taxon>
        <taxon>Crassulaceae</taxon>
        <taxon>Kalanchoe</taxon>
    </lineage>
</organism>
<feature type="chain" id="PRO_5029856455" description="Autophagy-related protein 27" evidence="7">
    <location>
        <begin position="29"/>
        <end position="280"/>
    </location>
</feature>
<dbReference type="Pfam" id="PF09451">
    <property type="entry name" value="ATG27"/>
    <property type="match status" value="1"/>
</dbReference>
<dbReference type="AlphaFoldDB" id="A0A7N0UFD0"/>
<reference evidence="8" key="1">
    <citation type="submission" date="2021-01" db="UniProtKB">
        <authorList>
            <consortium name="EnsemblPlants"/>
        </authorList>
    </citation>
    <scope>IDENTIFICATION</scope>
</reference>
<sequence>MTTSAAFWKLVSLVALVGYIWTVRSVSAVCDFSFVDRNKLYNYSLASPIRNFPHGILSEDGYYKVEANGTTLWFQLCDGMIFNHQPPVCVECTDCGGPSRCGMGCSALVAERIEGYPVCITIGRISHLKIDVIDKKNPHNGVLVQMWHSGNGNKCSLSVSVLCNANEVQGPHSLQKQGECDYTTVLKHPSGCANVIYVHGSGLGWFGTVMILCLCLFGAYLLAGAAYRYYSQGIRGIDVIPNLELWASIPQRIKSFFGTLMRKYRGHSEGHRASYSAVNF</sequence>
<name>A0A7N0UFD0_KALFE</name>
<evidence type="ECO:0000256" key="7">
    <source>
        <dbReference type="SAM" id="SignalP"/>
    </source>
</evidence>
<evidence type="ECO:0008006" key="10">
    <source>
        <dbReference type="Google" id="ProtNLM"/>
    </source>
</evidence>
<evidence type="ECO:0000256" key="2">
    <source>
        <dbReference type="ARBA" id="ARBA00022692"/>
    </source>
</evidence>
<dbReference type="GO" id="GO:0000139">
    <property type="term" value="C:Golgi membrane"/>
    <property type="evidence" value="ECO:0007669"/>
    <property type="project" value="UniProtKB-SubCell"/>
</dbReference>
<evidence type="ECO:0000313" key="8">
    <source>
        <dbReference type="EnsemblPlants" id="Kaladp0064s0163.1.v1.1"/>
    </source>
</evidence>
<proteinExistence type="predicted"/>
<evidence type="ECO:0000256" key="4">
    <source>
        <dbReference type="ARBA" id="ARBA00022989"/>
    </source>
</evidence>
<feature type="signal peptide" evidence="7">
    <location>
        <begin position="1"/>
        <end position="28"/>
    </location>
</feature>
<keyword evidence="9" id="KW-1185">Reference proteome</keyword>
<comment type="subcellular location">
    <subcellularLocation>
        <location evidence="1">Membrane</location>
        <topology evidence="1">Single-pass membrane protein</topology>
    </subcellularLocation>
</comment>
<accession>A0A7N0UFD0</accession>
<evidence type="ECO:0000256" key="5">
    <source>
        <dbReference type="ARBA" id="ARBA00023136"/>
    </source>
</evidence>
<keyword evidence="2 6" id="KW-0812">Transmembrane</keyword>
<dbReference type="Gramene" id="Kaladp0064s0163.1.v1.1">
    <property type="protein sequence ID" value="Kaladp0064s0163.1.v1.1"/>
    <property type="gene ID" value="Kaladp0064s0163.v1.1"/>
</dbReference>
<dbReference type="Proteomes" id="UP000594263">
    <property type="component" value="Unplaced"/>
</dbReference>
<keyword evidence="5 6" id="KW-0472">Membrane</keyword>
<evidence type="ECO:0000313" key="9">
    <source>
        <dbReference type="Proteomes" id="UP000594263"/>
    </source>
</evidence>
<dbReference type="OMA" id="WGWFGTF"/>
<dbReference type="EnsemblPlants" id="Kaladp0064s0163.1.v1.1">
    <property type="protein sequence ID" value="Kaladp0064s0163.1.v1.1"/>
    <property type="gene ID" value="Kaladp0064s0163.v1.1"/>
</dbReference>
<keyword evidence="3 7" id="KW-0732">Signal</keyword>